<dbReference type="InterPro" id="IPR027443">
    <property type="entry name" value="IPNS-like_sf"/>
</dbReference>
<evidence type="ECO:0000259" key="2">
    <source>
        <dbReference type="PROSITE" id="PS51471"/>
    </source>
</evidence>
<reference evidence="5 6" key="1">
    <citation type="submission" date="2018-07" db="EMBL/GenBank/DDBJ databases">
        <title>Genome sequencing of oomycete isolates from Chile give support for New Zealand origin for Phytophthora kernoviae and make available the first Nothophytophthora sp. genome.</title>
        <authorList>
            <person name="Studholme D.J."/>
            <person name="Sanfuentes E."/>
            <person name="Panda P."/>
            <person name="Hill R."/>
            <person name="Sambles C."/>
            <person name="Grant M."/>
            <person name="Williams N.M."/>
            <person name="Mcdougal R.L."/>
        </authorList>
    </citation>
    <scope>NUCLEOTIDE SEQUENCE [LARGE SCALE GENOMIC DNA]</scope>
    <source>
        <strain evidence="4">Chile6</strain>
        <strain evidence="3">Chile7</strain>
    </source>
</reference>
<evidence type="ECO:0000313" key="6">
    <source>
        <dbReference type="Proteomes" id="UP000284657"/>
    </source>
</evidence>
<dbReference type="Pfam" id="PF03171">
    <property type="entry name" value="2OG-FeII_Oxy"/>
    <property type="match status" value="1"/>
</dbReference>
<feature type="domain" description="Fe2OG dioxygenase" evidence="2">
    <location>
        <begin position="170"/>
        <end position="278"/>
    </location>
</feature>
<dbReference type="PROSITE" id="PS51471">
    <property type="entry name" value="FE2OG_OXY"/>
    <property type="match status" value="1"/>
</dbReference>
<name>A0A3F2RSZ5_9STRA</name>
<dbReference type="OrthoDB" id="288590at2759"/>
<feature type="transmembrane region" description="Helical" evidence="1">
    <location>
        <begin position="574"/>
        <end position="593"/>
    </location>
</feature>
<sequence length="609" mass="67561">MFVPVIDIAPFVNEASSSQADRDRVLGQVGDACHNVGFLAITNHGIAAETITAAFKSAKEYFDQPSQVKKQIPMTSEYPYGYESAEILSNSRKSDGGKSLADLKETFQVCVGPDGVEPHVPAQWPEGPVGFKSTMTNYYRSVEQLAATMMRIFAGILKLPSDFFDKKIDKHMSSLRILNYPHQEQEPGTEQIRASAHTDYGSLTILAVDDAPGGLQVRDLQGEWHSVKAPADSYVVNLGDLMQHWTNDQWRSTLHRVINPQSGHANNRRQSIAFFHNINADTVVECILTSGRIIFGPLVLAVLFLGSEYLSDATVLIKSDNSFFAFTENDMSMAGGCSGCIGPCKIVLLKYQMFNGSAFISGPEFKAFGGLGRDPSLYDFSSLSIKALALAEVLDADDNVICQSGNNEWGSTTNIVTGTAQQAMDVIQMFNLSVAPQMKLELELELDDVPLCSTGDVCIHNYYNSLWEWVNYIKADNPSRIGMNLNTFRSRYADAVAISVLPGVIVMQMLLMGVISLYQMMSHKRSVLLTQIWAYRCQNGRMQVVYLAQITYHLVYNSDLYLIGLATGTLTTEFIANLVFCFFSFSYSFINLVETRSGDQVLDRHFRLT</sequence>
<accession>A0A3F2RSZ5</accession>
<dbReference type="InterPro" id="IPR005123">
    <property type="entry name" value="Oxoglu/Fe-dep_dioxygenase_dom"/>
</dbReference>
<gene>
    <name evidence="3" type="ORF">BBJ29_004777</name>
    <name evidence="4" type="ORF">BBP00_00003973</name>
</gene>
<keyword evidence="1" id="KW-0812">Transmembrane</keyword>
<dbReference type="EMBL" id="MBDO02000091">
    <property type="protein sequence ID" value="RLN63657.1"/>
    <property type="molecule type" value="Genomic_DNA"/>
</dbReference>
<evidence type="ECO:0000313" key="5">
    <source>
        <dbReference type="Proteomes" id="UP000277300"/>
    </source>
</evidence>
<dbReference type="PANTHER" id="PTHR47990">
    <property type="entry name" value="2-OXOGLUTARATE (2OG) AND FE(II)-DEPENDENT OXYGENASE SUPERFAMILY PROTEIN-RELATED"/>
    <property type="match status" value="1"/>
</dbReference>
<dbReference type="Proteomes" id="UP000277300">
    <property type="component" value="Unassembled WGS sequence"/>
</dbReference>
<dbReference type="SUPFAM" id="SSF51197">
    <property type="entry name" value="Clavaminate synthase-like"/>
    <property type="match status" value="1"/>
</dbReference>
<dbReference type="Gene3D" id="2.60.120.330">
    <property type="entry name" value="B-lactam Antibiotic, Isopenicillin N Synthase, Chain"/>
    <property type="match status" value="1"/>
</dbReference>
<dbReference type="Proteomes" id="UP000284657">
    <property type="component" value="Unassembled WGS sequence"/>
</dbReference>
<proteinExistence type="predicted"/>
<dbReference type="Pfam" id="PF14226">
    <property type="entry name" value="DIOX_N"/>
    <property type="match status" value="1"/>
</dbReference>
<organism evidence="4 5">
    <name type="scientific">Phytophthora kernoviae</name>
    <dbReference type="NCBI Taxonomy" id="325452"/>
    <lineage>
        <taxon>Eukaryota</taxon>
        <taxon>Sar</taxon>
        <taxon>Stramenopiles</taxon>
        <taxon>Oomycota</taxon>
        <taxon>Peronosporomycetes</taxon>
        <taxon>Peronosporales</taxon>
        <taxon>Peronosporaceae</taxon>
        <taxon>Phytophthora</taxon>
    </lineage>
</organism>
<evidence type="ECO:0000313" key="3">
    <source>
        <dbReference type="EMBL" id="RLN47181.1"/>
    </source>
</evidence>
<protein>
    <recommendedName>
        <fullName evidence="2">Fe2OG dioxygenase domain-containing protein</fullName>
    </recommendedName>
</protein>
<dbReference type="InterPro" id="IPR026992">
    <property type="entry name" value="DIOX_N"/>
</dbReference>
<feature type="transmembrane region" description="Helical" evidence="1">
    <location>
        <begin position="495"/>
        <end position="518"/>
    </location>
</feature>
<keyword evidence="1" id="KW-0472">Membrane</keyword>
<comment type="caution">
    <text evidence="4">The sequence shown here is derived from an EMBL/GenBank/DDBJ whole genome shotgun (WGS) entry which is preliminary data.</text>
</comment>
<dbReference type="PRINTS" id="PR00682">
    <property type="entry name" value="IPNSYNTHASE"/>
</dbReference>
<feature type="transmembrane region" description="Helical" evidence="1">
    <location>
        <begin position="544"/>
        <end position="568"/>
    </location>
</feature>
<dbReference type="InterPro" id="IPR050231">
    <property type="entry name" value="Iron_ascorbate_oxido_reductase"/>
</dbReference>
<dbReference type="EMBL" id="MBAD02002474">
    <property type="protein sequence ID" value="RLN47181.1"/>
    <property type="molecule type" value="Genomic_DNA"/>
</dbReference>
<evidence type="ECO:0000256" key="1">
    <source>
        <dbReference type="SAM" id="Phobius"/>
    </source>
</evidence>
<dbReference type="AlphaFoldDB" id="A0A3F2RSZ5"/>
<dbReference type="InterPro" id="IPR044861">
    <property type="entry name" value="IPNS-like_FE2OG_OXY"/>
</dbReference>
<evidence type="ECO:0000313" key="4">
    <source>
        <dbReference type="EMBL" id="RLN63657.1"/>
    </source>
</evidence>
<keyword evidence="1" id="KW-1133">Transmembrane helix</keyword>